<keyword evidence="1" id="KW-0472">Membrane</keyword>
<dbReference type="EMBL" id="CAXAMN010026850">
    <property type="protein sequence ID" value="CAK9106260.1"/>
    <property type="molecule type" value="Genomic_DNA"/>
</dbReference>
<comment type="caution">
    <text evidence="2">The sequence shown here is derived from an EMBL/GenBank/DDBJ whole genome shotgun (WGS) entry which is preliminary data.</text>
</comment>
<evidence type="ECO:0000313" key="3">
    <source>
        <dbReference type="Proteomes" id="UP001642484"/>
    </source>
</evidence>
<accession>A0ABP0S1R6</accession>
<gene>
    <name evidence="2" type="ORF">CCMP2556_LOCUS49678</name>
</gene>
<keyword evidence="1" id="KW-0812">Transmembrane</keyword>
<evidence type="ECO:0000256" key="1">
    <source>
        <dbReference type="SAM" id="Phobius"/>
    </source>
</evidence>
<protein>
    <submittedName>
        <fullName evidence="2">Uncharacterized protein</fullName>
    </submittedName>
</protein>
<reference evidence="2 3" key="1">
    <citation type="submission" date="2024-02" db="EMBL/GenBank/DDBJ databases">
        <authorList>
            <person name="Chen Y."/>
            <person name="Shah S."/>
            <person name="Dougan E. K."/>
            <person name="Thang M."/>
            <person name="Chan C."/>
        </authorList>
    </citation>
    <scope>NUCLEOTIDE SEQUENCE [LARGE SCALE GENOMIC DNA]</scope>
</reference>
<sequence length="107" mass="11816">MVGIPNWVPFYVGLAGAMMVNPFILQVVGFPRNFLQHGIFLIIQALFANIGYCGKIGVAAGYFSIAVGVLDLIASAFHIKSDRMKDLQLVKDHPDYSTHEDDDDDDE</sequence>
<keyword evidence="1" id="KW-1133">Transmembrane helix</keyword>
<keyword evidence="3" id="KW-1185">Reference proteome</keyword>
<feature type="transmembrane region" description="Helical" evidence="1">
    <location>
        <begin position="6"/>
        <end position="27"/>
    </location>
</feature>
<feature type="transmembrane region" description="Helical" evidence="1">
    <location>
        <begin position="34"/>
        <end position="52"/>
    </location>
</feature>
<name>A0ABP0S1R6_9DINO</name>
<organism evidence="2 3">
    <name type="scientific">Durusdinium trenchii</name>
    <dbReference type="NCBI Taxonomy" id="1381693"/>
    <lineage>
        <taxon>Eukaryota</taxon>
        <taxon>Sar</taxon>
        <taxon>Alveolata</taxon>
        <taxon>Dinophyceae</taxon>
        <taxon>Suessiales</taxon>
        <taxon>Symbiodiniaceae</taxon>
        <taxon>Durusdinium</taxon>
    </lineage>
</organism>
<dbReference type="Proteomes" id="UP001642484">
    <property type="component" value="Unassembled WGS sequence"/>
</dbReference>
<evidence type="ECO:0000313" key="2">
    <source>
        <dbReference type="EMBL" id="CAK9106260.1"/>
    </source>
</evidence>
<feature type="transmembrane region" description="Helical" evidence="1">
    <location>
        <begin position="58"/>
        <end position="79"/>
    </location>
</feature>
<proteinExistence type="predicted"/>